<name>A0A9K3GJ11_9EUKA</name>
<dbReference type="InterPro" id="IPR011766">
    <property type="entry name" value="TPP_enzyme_TPP-bd"/>
</dbReference>
<dbReference type="GO" id="GO:0003824">
    <property type="term" value="F:catalytic activity"/>
    <property type="evidence" value="ECO:0007669"/>
    <property type="project" value="InterPro"/>
</dbReference>
<sequence>ALITPAMKGAAPGSLSRRVYDEMSWLAERSNWIMGGDGWAYDIDFGGLDHVLANGDNVNVFVIDNNVYANTGGQFAKSTPQGAVAKNCTGGKARTAKRLGLMMMTYGNIYVATVSMGANKNQCLKAIREAESYDGPSLLIGYSPCIAHMVKGGLTNMLGQQKLAVETGFWPLYRFDPRKGEKAFQLDSRDPKKDIKEFLSTEGRFQQVRRTDPAAADEMEAGLRTDLAQHLEFLKKFQA</sequence>
<dbReference type="GO" id="GO:0006979">
    <property type="term" value="P:response to oxidative stress"/>
    <property type="evidence" value="ECO:0007669"/>
    <property type="project" value="TreeGrafter"/>
</dbReference>
<dbReference type="InterPro" id="IPR050722">
    <property type="entry name" value="Pyruvate:ferred/Flavod_OxRd"/>
</dbReference>
<dbReference type="InterPro" id="IPR029061">
    <property type="entry name" value="THDP-binding"/>
</dbReference>
<keyword evidence="3" id="KW-1185">Reference proteome</keyword>
<gene>
    <name evidence="2" type="ORF">KIPB_005407</name>
</gene>
<comment type="caution">
    <text evidence="2">The sequence shown here is derived from an EMBL/GenBank/DDBJ whole genome shotgun (WGS) entry which is preliminary data.</text>
</comment>
<reference evidence="2 3" key="1">
    <citation type="journal article" date="2018" name="PLoS ONE">
        <title>The draft genome of Kipferlia bialata reveals reductive genome evolution in fornicate parasites.</title>
        <authorList>
            <person name="Tanifuji G."/>
            <person name="Takabayashi S."/>
            <person name="Kume K."/>
            <person name="Takagi M."/>
            <person name="Nakayama T."/>
            <person name="Kamikawa R."/>
            <person name="Inagaki Y."/>
            <person name="Hashimoto T."/>
        </authorList>
    </citation>
    <scope>NUCLEOTIDE SEQUENCE [LARGE SCALE GENOMIC DNA]</scope>
    <source>
        <strain evidence="2">NY0173</strain>
    </source>
</reference>
<evidence type="ECO:0000259" key="1">
    <source>
        <dbReference type="Pfam" id="PF02775"/>
    </source>
</evidence>
<proteinExistence type="predicted"/>
<dbReference type="Proteomes" id="UP000265618">
    <property type="component" value="Unassembled WGS sequence"/>
</dbReference>
<accession>A0A9K3GJ11</accession>
<dbReference type="AlphaFoldDB" id="A0A9K3GJ11"/>
<evidence type="ECO:0000313" key="3">
    <source>
        <dbReference type="Proteomes" id="UP000265618"/>
    </source>
</evidence>
<feature type="non-terminal residue" evidence="2">
    <location>
        <position position="1"/>
    </location>
</feature>
<dbReference type="SUPFAM" id="SSF52518">
    <property type="entry name" value="Thiamin diphosphate-binding fold (THDP-binding)"/>
    <property type="match status" value="1"/>
</dbReference>
<dbReference type="Pfam" id="PF02775">
    <property type="entry name" value="TPP_enzyme_C"/>
    <property type="match status" value="1"/>
</dbReference>
<dbReference type="EMBL" id="BDIP01001264">
    <property type="protein sequence ID" value="GIQ83996.1"/>
    <property type="molecule type" value="Genomic_DNA"/>
</dbReference>
<feature type="domain" description="Thiamine pyrophosphate enzyme TPP-binding" evidence="1">
    <location>
        <begin position="28"/>
        <end position="139"/>
    </location>
</feature>
<dbReference type="Gene3D" id="3.40.50.970">
    <property type="match status" value="1"/>
</dbReference>
<protein>
    <recommendedName>
        <fullName evidence="1">Thiamine pyrophosphate enzyme TPP-binding domain-containing protein</fullName>
    </recommendedName>
</protein>
<dbReference type="PANTHER" id="PTHR32154:SF0">
    <property type="entry name" value="PYRUVATE-FLAVODOXIN OXIDOREDUCTASE-RELATED"/>
    <property type="match status" value="1"/>
</dbReference>
<dbReference type="PANTHER" id="PTHR32154">
    <property type="entry name" value="PYRUVATE-FLAVODOXIN OXIDOREDUCTASE-RELATED"/>
    <property type="match status" value="1"/>
</dbReference>
<dbReference type="OrthoDB" id="1688044at2759"/>
<dbReference type="GO" id="GO:0030976">
    <property type="term" value="F:thiamine pyrophosphate binding"/>
    <property type="evidence" value="ECO:0007669"/>
    <property type="project" value="InterPro"/>
</dbReference>
<evidence type="ECO:0000313" key="2">
    <source>
        <dbReference type="EMBL" id="GIQ83996.1"/>
    </source>
</evidence>
<organism evidence="2 3">
    <name type="scientific">Kipferlia bialata</name>
    <dbReference type="NCBI Taxonomy" id="797122"/>
    <lineage>
        <taxon>Eukaryota</taxon>
        <taxon>Metamonada</taxon>
        <taxon>Carpediemonas-like organisms</taxon>
        <taxon>Kipferlia</taxon>
    </lineage>
</organism>